<dbReference type="RefSeq" id="WP_011231627.1">
    <property type="nucleotide sequence ID" value="NZ_CP017071.1"/>
</dbReference>
<proteinExistence type="predicted"/>
<sequence>MDDLLQCIEDDLEGNLPPEQFSYDFPAIYASYFDDGDLDEKYIDAFDDISEACGWYEPNPLHREDDDEYIGEEELRNKVEEKYQTIKKLSTRST</sequence>
<dbReference type="Proteomes" id="UP000246996">
    <property type="component" value="Chromosome"/>
</dbReference>
<evidence type="ECO:0000313" key="2">
    <source>
        <dbReference type="Proteomes" id="UP000246996"/>
    </source>
</evidence>
<evidence type="ECO:0000313" key="1">
    <source>
        <dbReference type="EMBL" id="AWO75704.1"/>
    </source>
</evidence>
<dbReference type="AlphaFoldDB" id="A0A1C3D400"/>
<organism evidence="1 2">
    <name type="scientific">Geobacillus thermoleovorans</name>
    <name type="common">Bacillus thermoleovorans</name>
    <dbReference type="NCBI Taxonomy" id="33941"/>
    <lineage>
        <taxon>Bacteria</taxon>
        <taxon>Bacillati</taxon>
        <taxon>Bacillota</taxon>
        <taxon>Bacilli</taxon>
        <taxon>Bacillales</taxon>
        <taxon>Anoxybacillaceae</taxon>
        <taxon>Geobacillus</taxon>
        <taxon>Geobacillus thermoleovorans group</taxon>
    </lineage>
</organism>
<name>A0A1C3D400_GEOTH</name>
<protein>
    <submittedName>
        <fullName evidence="1">Uncharacterized protein</fullName>
    </submittedName>
</protein>
<accession>A0A1C3D400</accession>
<reference evidence="2" key="1">
    <citation type="submission" date="2018-02" db="EMBL/GenBank/DDBJ databases">
        <title>The complete genome of bacterial strain SGAirxxxx.</title>
        <authorList>
            <person name="Schuster S.C."/>
        </authorList>
    </citation>
    <scope>NUCLEOTIDE SEQUENCE [LARGE SCALE GENOMIC DNA]</scope>
    <source>
        <strain evidence="2">SGAir0734</strain>
    </source>
</reference>
<dbReference type="EMBL" id="CP027303">
    <property type="protein sequence ID" value="AWO75704.1"/>
    <property type="molecule type" value="Genomic_DNA"/>
</dbReference>
<gene>
    <name evidence="1" type="ORF">C1N76_15105</name>
</gene>